<evidence type="ECO:0000313" key="2">
    <source>
        <dbReference type="Proteomes" id="UP000663889"/>
    </source>
</evidence>
<protein>
    <submittedName>
        <fullName evidence="1">Uncharacterized protein</fullName>
    </submittedName>
</protein>
<gene>
    <name evidence="1" type="ORF">SEV965_LOCUS10590</name>
</gene>
<sequence>MMWSKSFINEYKTFYCQYTIELLHLLGSVIDNNYSTNENLRNMMIELAKRDDKCFYQLALYAYKRLQRNNSFYLTTAFNDEEFTAIYDSHKKDEENLDKTQSYDVATVHVTPTSTRIMPLEQIQGHRALRHKAFNDIIEFCP</sequence>
<comment type="caution">
    <text evidence="1">The sequence shown here is derived from an EMBL/GenBank/DDBJ whole genome shotgun (WGS) entry which is preliminary data.</text>
</comment>
<dbReference type="EMBL" id="CAJNOU010000437">
    <property type="protein sequence ID" value="CAF0997177.1"/>
    <property type="molecule type" value="Genomic_DNA"/>
</dbReference>
<reference evidence="1" key="1">
    <citation type="submission" date="2021-02" db="EMBL/GenBank/DDBJ databases">
        <authorList>
            <person name="Nowell W R."/>
        </authorList>
    </citation>
    <scope>NUCLEOTIDE SEQUENCE</scope>
</reference>
<proteinExistence type="predicted"/>
<organism evidence="1 2">
    <name type="scientific">Rotaria sordida</name>
    <dbReference type="NCBI Taxonomy" id="392033"/>
    <lineage>
        <taxon>Eukaryota</taxon>
        <taxon>Metazoa</taxon>
        <taxon>Spiralia</taxon>
        <taxon>Gnathifera</taxon>
        <taxon>Rotifera</taxon>
        <taxon>Eurotatoria</taxon>
        <taxon>Bdelloidea</taxon>
        <taxon>Philodinida</taxon>
        <taxon>Philodinidae</taxon>
        <taxon>Rotaria</taxon>
    </lineage>
</organism>
<dbReference type="AlphaFoldDB" id="A0A814GJI4"/>
<dbReference type="Proteomes" id="UP000663889">
    <property type="component" value="Unassembled WGS sequence"/>
</dbReference>
<evidence type="ECO:0000313" key="1">
    <source>
        <dbReference type="EMBL" id="CAF0997177.1"/>
    </source>
</evidence>
<name>A0A814GJI4_9BILA</name>
<accession>A0A814GJI4</accession>